<reference evidence="9 10" key="1">
    <citation type="submission" date="2022-11" db="EMBL/GenBank/DDBJ databases">
        <title>Viruses from the air-sea interface of a natural surface slick.</title>
        <authorList>
            <person name="Rahlff J."/>
            <person name="Holmfeldt K."/>
        </authorList>
    </citation>
    <scope>NUCLEOTIDE SEQUENCE [LARGE SCALE GENOMIC DNA]</scope>
    <source>
        <strain evidence="9 10">SMS4</strain>
    </source>
</reference>
<sequence>MFTSPASLSELTTRSQALAGLSLGQIATQLSIPVPENLKKDKGWVGQLLEQVLGATAGSKAEPDFPHLAVELKTLPIDQCGKPLESTYVCVAPLTGVAGLQWHESWVCRKLQHVLWVPILAERHIPLAERMIGTPFLWQPSAIQQQALQQDWEELMEKITLGGIADIKGAQGKLLQLRPKAANSKAMTNAIGANGEPIRTLPRGFYLKASFTASLLKQQFNLL</sequence>
<dbReference type="NCBIfam" id="TIGR02248">
    <property type="entry name" value="mutH_TIGR"/>
    <property type="match status" value="1"/>
</dbReference>
<evidence type="ECO:0000256" key="6">
    <source>
        <dbReference type="ARBA" id="ARBA00023204"/>
    </source>
</evidence>
<evidence type="ECO:0000313" key="10">
    <source>
        <dbReference type="Proteomes" id="UP001231109"/>
    </source>
</evidence>
<keyword evidence="3 7" id="KW-0255">Endonuclease</keyword>
<evidence type="ECO:0000256" key="5">
    <source>
        <dbReference type="ARBA" id="ARBA00022801"/>
    </source>
</evidence>
<evidence type="ECO:0000259" key="8">
    <source>
        <dbReference type="SMART" id="SM00927"/>
    </source>
</evidence>
<dbReference type="Gene3D" id="3.40.600.10">
    <property type="entry name" value="DNA mismatch repair MutH/Restriction endonuclease, type II"/>
    <property type="match status" value="1"/>
</dbReference>
<accession>A0ABT9I1F5</accession>
<keyword evidence="4 7" id="KW-0227">DNA damage</keyword>
<dbReference type="GO" id="GO:0004519">
    <property type="term" value="F:endonuclease activity"/>
    <property type="evidence" value="ECO:0007669"/>
    <property type="project" value="UniProtKB-KW"/>
</dbReference>
<evidence type="ECO:0000256" key="4">
    <source>
        <dbReference type="ARBA" id="ARBA00022763"/>
    </source>
</evidence>
<dbReference type="NCBIfam" id="NF003458">
    <property type="entry name" value="PRK05070.1"/>
    <property type="match status" value="1"/>
</dbReference>
<keyword evidence="2 7" id="KW-0540">Nuclease</keyword>
<dbReference type="CDD" id="cd00583">
    <property type="entry name" value="MutH-like"/>
    <property type="match status" value="1"/>
</dbReference>
<dbReference type="InterPro" id="IPR011335">
    <property type="entry name" value="Restrct_endonuc-II-like"/>
</dbReference>
<evidence type="ECO:0000256" key="2">
    <source>
        <dbReference type="ARBA" id="ARBA00022722"/>
    </source>
</evidence>
<dbReference type="InterPro" id="IPR011337">
    <property type="entry name" value="DNA_rep_MutH/RE_typeII_Sau3AI"/>
</dbReference>
<comment type="function">
    <text evidence="7">Sequence-specific endonuclease that cleaves unmethylated GATC sequences. It is involved in DNA mismatch repair.</text>
</comment>
<dbReference type="SUPFAM" id="SSF52980">
    <property type="entry name" value="Restriction endonuclease-like"/>
    <property type="match status" value="1"/>
</dbReference>
<comment type="caution">
    <text evidence="9">The sequence shown here is derived from an EMBL/GenBank/DDBJ whole genome shotgun (WGS) entry which is preliminary data.</text>
</comment>
<organism evidence="9 10">
    <name type="scientific">Rheinheimera baltica</name>
    <dbReference type="NCBI Taxonomy" id="67576"/>
    <lineage>
        <taxon>Bacteria</taxon>
        <taxon>Pseudomonadati</taxon>
        <taxon>Pseudomonadota</taxon>
        <taxon>Gammaproteobacteria</taxon>
        <taxon>Chromatiales</taxon>
        <taxon>Chromatiaceae</taxon>
        <taxon>Rheinheimera</taxon>
    </lineage>
</organism>
<comment type="similarity">
    <text evidence="7">Belongs to the MutH family.</text>
</comment>
<dbReference type="HAMAP" id="MF_00759">
    <property type="entry name" value="MutH"/>
    <property type="match status" value="1"/>
</dbReference>
<dbReference type="InterPro" id="IPR004230">
    <property type="entry name" value="DNA_mismatch_repair_MutH"/>
</dbReference>
<keyword evidence="6 7" id="KW-0234">DNA repair</keyword>
<keyword evidence="1 7" id="KW-0963">Cytoplasm</keyword>
<protein>
    <recommendedName>
        <fullName evidence="7">DNA mismatch repair protein MutH</fullName>
    </recommendedName>
    <alternativeName>
        <fullName evidence="7">Methyl-directed mismatch repair protein</fullName>
    </alternativeName>
</protein>
<evidence type="ECO:0000313" key="9">
    <source>
        <dbReference type="EMBL" id="MDP5137213.1"/>
    </source>
</evidence>
<gene>
    <name evidence="7 9" type="primary">mutH</name>
    <name evidence="9" type="ORF">ORJ04_14760</name>
</gene>
<dbReference type="Pfam" id="PF02976">
    <property type="entry name" value="MutH"/>
    <property type="match status" value="1"/>
</dbReference>
<feature type="domain" description="DNA mismatch repair MutH/Type II restriction enzyme Sau3AI" evidence="8">
    <location>
        <begin position="53"/>
        <end position="151"/>
    </location>
</feature>
<dbReference type="EMBL" id="JAPJDZ010000041">
    <property type="protein sequence ID" value="MDP5137213.1"/>
    <property type="molecule type" value="Genomic_DNA"/>
</dbReference>
<evidence type="ECO:0000256" key="1">
    <source>
        <dbReference type="ARBA" id="ARBA00022490"/>
    </source>
</evidence>
<evidence type="ECO:0000256" key="3">
    <source>
        <dbReference type="ARBA" id="ARBA00022759"/>
    </source>
</evidence>
<name>A0ABT9I1F5_9GAMM</name>
<dbReference type="InterPro" id="IPR037057">
    <property type="entry name" value="DNA_rep_MutH/T2_RE_sf"/>
</dbReference>
<evidence type="ECO:0000256" key="7">
    <source>
        <dbReference type="HAMAP-Rule" id="MF_00759"/>
    </source>
</evidence>
<keyword evidence="10" id="KW-1185">Reference proteome</keyword>
<keyword evidence="5 7" id="KW-0378">Hydrolase</keyword>
<comment type="subcellular location">
    <subcellularLocation>
        <location evidence="7">Cytoplasm</location>
    </subcellularLocation>
</comment>
<dbReference type="Proteomes" id="UP001231109">
    <property type="component" value="Unassembled WGS sequence"/>
</dbReference>
<dbReference type="SMART" id="SM00927">
    <property type="entry name" value="MutH"/>
    <property type="match status" value="1"/>
</dbReference>
<proteinExistence type="inferred from homology"/>